<dbReference type="Gene3D" id="2.60.40.10">
    <property type="entry name" value="Immunoglobulins"/>
    <property type="match status" value="2"/>
</dbReference>
<dbReference type="PANTHER" id="PTHR20859:SF50">
    <property type="entry name" value="INTERLEUKIN-10 RECEPTOR SUBUNIT BETA"/>
    <property type="match status" value="1"/>
</dbReference>
<keyword evidence="5" id="KW-1185">Reference proteome</keyword>
<feature type="transmembrane region" description="Helical" evidence="2">
    <location>
        <begin position="243"/>
        <end position="268"/>
    </location>
</feature>
<dbReference type="InterPro" id="IPR003961">
    <property type="entry name" value="FN3_dom"/>
</dbReference>
<proteinExistence type="predicted"/>
<sequence length="381" mass="43101">MQTQGAAYINQLPEAAACPPFSSYVEACPGGSVCCLICRPFGIVPEPKNVTINSVNLKSTLQWDPPTVHKENITYTVESISLYNRNMCVNIVITECDFSSLPVYGEYTLRVRAESENEKSGWVNIIFKPLDDTIIGPPDVKVKSESGSLHVDFTGPVAVQESHVWPLNKYYGSWVYRVLYWKKGNSEEVITTDTKYNSEILSGLDPWTIYCLQVQAVIPEWNKTGKLSEEFCDRTTDNGVTPVWIILTVLLVSTLVVLVSVPACFFIFSYIYRQARYVFCPTYSFPQHLKEFLSKPSYSSQFLSPHSPEEDHSFDKLTVISEESENCSDETSNRKEQLQDSQEESSIAEKVSAFEKGPSSVLYLIQAENRYPNRQLNTTLY</sequence>
<dbReference type="GeneTree" id="ENSGT00940000158231"/>
<evidence type="ECO:0000313" key="5">
    <source>
        <dbReference type="Proteomes" id="UP000694404"/>
    </source>
</evidence>
<dbReference type="Pfam" id="PF01108">
    <property type="entry name" value="Tissue_fac"/>
    <property type="match status" value="1"/>
</dbReference>
<dbReference type="InterPro" id="IPR050650">
    <property type="entry name" value="Type-II_Cytokine-TF_Rcpt"/>
</dbReference>
<dbReference type="GO" id="GO:0004920">
    <property type="term" value="F:interleukin-10 receptor activity"/>
    <property type="evidence" value="ECO:0007669"/>
    <property type="project" value="TreeGrafter"/>
</dbReference>
<dbReference type="AlphaFoldDB" id="A0A8C0J2T7"/>
<accession>A0A8C0J2T7</accession>
<dbReference type="GO" id="GO:0005886">
    <property type="term" value="C:plasma membrane"/>
    <property type="evidence" value="ECO:0007669"/>
    <property type="project" value="TreeGrafter"/>
</dbReference>
<dbReference type="InterPro" id="IPR013783">
    <property type="entry name" value="Ig-like_fold"/>
</dbReference>
<dbReference type="SMART" id="SM00060">
    <property type="entry name" value="FN3"/>
    <property type="match status" value="2"/>
</dbReference>
<keyword evidence="2" id="KW-0812">Transmembrane</keyword>
<dbReference type="Proteomes" id="UP000694404">
    <property type="component" value="Unplaced"/>
</dbReference>
<evidence type="ECO:0000259" key="3">
    <source>
        <dbReference type="PROSITE" id="PS50853"/>
    </source>
</evidence>
<name>A0A8C0J2T7_CHEAB</name>
<dbReference type="Ensembl" id="ENSCABT00000028189.1">
    <property type="protein sequence ID" value="ENSCABP00000025731.1"/>
    <property type="gene ID" value="ENSCABG00000018919.1"/>
</dbReference>
<keyword evidence="2" id="KW-1133">Transmembrane helix</keyword>
<dbReference type="PANTHER" id="PTHR20859">
    <property type="entry name" value="INTERFERON/INTERLEUKIN RECEPTOR"/>
    <property type="match status" value="1"/>
</dbReference>
<dbReference type="CDD" id="cd00063">
    <property type="entry name" value="FN3"/>
    <property type="match status" value="1"/>
</dbReference>
<reference evidence="4" key="1">
    <citation type="submission" date="2025-08" db="UniProtKB">
        <authorList>
            <consortium name="Ensembl"/>
        </authorList>
    </citation>
    <scope>IDENTIFICATION</scope>
</reference>
<reference evidence="4" key="2">
    <citation type="submission" date="2025-09" db="UniProtKB">
        <authorList>
            <consortium name="Ensembl"/>
        </authorList>
    </citation>
    <scope>IDENTIFICATION</scope>
</reference>
<protein>
    <recommendedName>
        <fullName evidence="3">Fibronectin type-III domain-containing protein</fullName>
    </recommendedName>
</protein>
<evidence type="ECO:0000256" key="1">
    <source>
        <dbReference type="SAM" id="MobiDB-lite"/>
    </source>
</evidence>
<organism evidence="4 5">
    <name type="scientific">Chelonoidis abingdonii</name>
    <name type="common">Abingdon island giant tortoise</name>
    <name type="synonym">Testudo abingdonii</name>
    <dbReference type="NCBI Taxonomy" id="106734"/>
    <lineage>
        <taxon>Eukaryota</taxon>
        <taxon>Metazoa</taxon>
        <taxon>Chordata</taxon>
        <taxon>Craniata</taxon>
        <taxon>Vertebrata</taxon>
        <taxon>Euteleostomi</taxon>
        <taxon>Archelosauria</taxon>
        <taxon>Testudinata</taxon>
        <taxon>Testudines</taxon>
        <taxon>Cryptodira</taxon>
        <taxon>Durocryptodira</taxon>
        <taxon>Testudinoidea</taxon>
        <taxon>Testudinidae</taxon>
        <taxon>Chelonoidis</taxon>
    </lineage>
</organism>
<dbReference type="InterPro" id="IPR015373">
    <property type="entry name" value="Interferon/interleukin_rcp_dom"/>
</dbReference>
<keyword evidence="2" id="KW-0472">Membrane</keyword>
<feature type="region of interest" description="Disordered" evidence="1">
    <location>
        <begin position="325"/>
        <end position="346"/>
    </location>
</feature>
<dbReference type="PROSITE" id="PS50853">
    <property type="entry name" value="FN3"/>
    <property type="match status" value="2"/>
</dbReference>
<feature type="domain" description="Fibronectin type-III" evidence="3">
    <location>
        <begin position="134"/>
        <end position="239"/>
    </location>
</feature>
<dbReference type="SUPFAM" id="SSF49265">
    <property type="entry name" value="Fibronectin type III"/>
    <property type="match status" value="2"/>
</dbReference>
<feature type="domain" description="Fibronectin type-III" evidence="3">
    <location>
        <begin position="44"/>
        <end position="133"/>
    </location>
</feature>
<dbReference type="InterPro" id="IPR036116">
    <property type="entry name" value="FN3_sf"/>
</dbReference>
<dbReference type="Pfam" id="PF09294">
    <property type="entry name" value="Interfer-bind"/>
    <property type="match status" value="1"/>
</dbReference>
<evidence type="ECO:0000313" key="4">
    <source>
        <dbReference type="Ensembl" id="ENSCABP00000025731.1"/>
    </source>
</evidence>
<evidence type="ECO:0000256" key="2">
    <source>
        <dbReference type="SAM" id="Phobius"/>
    </source>
</evidence>